<feature type="compositionally biased region" description="Polar residues" evidence="1">
    <location>
        <begin position="131"/>
        <end position="146"/>
    </location>
</feature>
<dbReference type="AlphaFoldDB" id="A0A7R9IXK8"/>
<gene>
    <name evidence="2" type="ORF">TCMB3V08_LOCUS1519</name>
</gene>
<name>A0A7R9IXK8_TIMCA</name>
<organism evidence="2">
    <name type="scientific">Timema californicum</name>
    <name type="common">California timema</name>
    <name type="synonym">Walking stick</name>
    <dbReference type="NCBI Taxonomy" id="61474"/>
    <lineage>
        <taxon>Eukaryota</taxon>
        <taxon>Metazoa</taxon>
        <taxon>Ecdysozoa</taxon>
        <taxon>Arthropoda</taxon>
        <taxon>Hexapoda</taxon>
        <taxon>Insecta</taxon>
        <taxon>Pterygota</taxon>
        <taxon>Neoptera</taxon>
        <taxon>Polyneoptera</taxon>
        <taxon>Phasmatodea</taxon>
        <taxon>Timematodea</taxon>
        <taxon>Timematoidea</taxon>
        <taxon>Timematidae</taxon>
        <taxon>Timema</taxon>
    </lineage>
</organism>
<sequence length="267" mass="29603">MVERERVVNHLEKNILSRPSRDGTMISLSFAVWSFARVMPQTLQPPKLLSPNIAQANTNRQLVWENILVVGANTSKRGRLGSWIGIVEFLVVGGFDFCPSGEIWALADCGHGLGYFSLDRLGLESVNKQTCTDNTHSAPSNAQGSKKTAGPVLGRRGGGCSSKCHNSKKGRSLESHENFINDPNWTPDENDTNLSMAEKSNNEINLPILCETESMEEAVRVERPETDVVLGEDKRGRHIPANKLSDAEVEKIKRHIEQFPVTEFLHC</sequence>
<evidence type="ECO:0000256" key="1">
    <source>
        <dbReference type="SAM" id="MobiDB-lite"/>
    </source>
</evidence>
<dbReference type="EMBL" id="OE179422">
    <property type="protein sequence ID" value="CAD7568764.1"/>
    <property type="molecule type" value="Genomic_DNA"/>
</dbReference>
<proteinExistence type="predicted"/>
<evidence type="ECO:0000313" key="2">
    <source>
        <dbReference type="EMBL" id="CAD7568764.1"/>
    </source>
</evidence>
<feature type="region of interest" description="Disordered" evidence="1">
    <location>
        <begin position="131"/>
        <end position="193"/>
    </location>
</feature>
<protein>
    <submittedName>
        <fullName evidence="2">(California timema) hypothetical protein</fullName>
    </submittedName>
</protein>
<accession>A0A7R9IXK8</accession>
<reference evidence="2" key="1">
    <citation type="submission" date="2020-11" db="EMBL/GenBank/DDBJ databases">
        <authorList>
            <person name="Tran Van P."/>
        </authorList>
    </citation>
    <scope>NUCLEOTIDE SEQUENCE</scope>
</reference>